<organism evidence="1 2">
    <name type="scientific">Caenorhabditis tropicalis</name>
    <dbReference type="NCBI Taxonomy" id="1561998"/>
    <lineage>
        <taxon>Eukaryota</taxon>
        <taxon>Metazoa</taxon>
        <taxon>Ecdysozoa</taxon>
        <taxon>Nematoda</taxon>
        <taxon>Chromadorea</taxon>
        <taxon>Rhabditida</taxon>
        <taxon>Rhabditina</taxon>
        <taxon>Rhabditomorpha</taxon>
        <taxon>Rhabditoidea</taxon>
        <taxon>Rhabditidae</taxon>
        <taxon>Peloderinae</taxon>
        <taxon>Caenorhabditis</taxon>
    </lineage>
</organism>
<name>A0A1I7TFC3_9PELO</name>
<evidence type="ECO:0000313" key="1">
    <source>
        <dbReference type="Proteomes" id="UP000095282"/>
    </source>
</evidence>
<sequence length="114" mass="12909">MKDFVKELCSTANRIFLSSSLLAPSYFVFKNRAHDYSEFVITGYKTLAVLSFSACRPTPSTSEEVERDFLWFDDCICVQFFSSAFPTSNPIASLYLSVSRLQLALSCKSEKRGF</sequence>
<dbReference type="WBParaSite" id="Csp11.Scaffold60.g393.t1">
    <property type="protein sequence ID" value="Csp11.Scaffold60.g393.t1"/>
    <property type="gene ID" value="Csp11.Scaffold60.g393"/>
</dbReference>
<dbReference type="AlphaFoldDB" id="A0A1I7TFC3"/>
<keyword evidence="1" id="KW-1185">Reference proteome</keyword>
<proteinExistence type="predicted"/>
<accession>A0A1I7TFC3</accession>
<protein>
    <submittedName>
        <fullName evidence="2">Ovule protein</fullName>
    </submittedName>
</protein>
<reference evidence="2" key="1">
    <citation type="submission" date="2016-11" db="UniProtKB">
        <authorList>
            <consortium name="WormBaseParasite"/>
        </authorList>
    </citation>
    <scope>IDENTIFICATION</scope>
</reference>
<dbReference type="Proteomes" id="UP000095282">
    <property type="component" value="Unplaced"/>
</dbReference>
<evidence type="ECO:0000313" key="2">
    <source>
        <dbReference type="WBParaSite" id="Csp11.Scaffold60.g393.t1"/>
    </source>
</evidence>